<gene>
    <name evidence="3" type="ORF">GH741_08350</name>
</gene>
<sequence>MNNKEKIKVLHVTGAMNRAGTETMLMNIFRSINRDKVQFDFISYGRGDADYDEEIRDLGGQVIKLSKPDSVKQIYKIIKKYGPYDVVHSHTLFHCGIANLAALLAGVKIRIAHAHTTLDNNNGLVRKLYINTMRLMISTFSTSLLACSNGAGSYLFGDSKLSSDKYAYFPNIIDFSKFLQIQKTEVKKFKLEQGLGNSIVIGHIGRFIEAKNHRFLLEVMKDVLKKAPTSKLLLVGDGDLRKDIEELSKQEGIYDSIRFVGLRDDVSTMLHSMDLFVFPSLYEGLGLVLLEAQASGIPCIVSEAIQPEADLNIDLVSTLTLAGGSKTWAAEIIDRVGKKEKDINKITSGFNSSGYSLLGGISRLMSIYNPNEGETYEKDVSRLL</sequence>
<dbReference type="GO" id="GO:0016757">
    <property type="term" value="F:glycosyltransferase activity"/>
    <property type="evidence" value="ECO:0007669"/>
    <property type="project" value="InterPro"/>
</dbReference>
<feature type="domain" description="Glycosyl transferase family 1" evidence="1">
    <location>
        <begin position="196"/>
        <end position="342"/>
    </location>
</feature>
<proteinExistence type="predicted"/>
<dbReference type="PANTHER" id="PTHR45947">
    <property type="entry name" value="SULFOQUINOVOSYL TRANSFERASE SQD2"/>
    <property type="match status" value="1"/>
</dbReference>
<evidence type="ECO:0000313" key="4">
    <source>
        <dbReference type="Proteomes" id="UP000799092"/>
    </source>
</evidence>
<dbReference type="OrthoDB" id="9804196at2"/>
<accession>A0A6A8DDU9</accession>
<dbReference type="SUPFAM" id="SSF53756">
    <property type="entry name" value="UDP-Glycosyltransferase/glycogen phosphorylase"/>
    <property type="match status" value="1"/>
</dbReference>
<keyword evidence="3" id="KW-0808">Transferase</keyword>
<dbReference type="EMBL" id="WJNG01000006">
    <property type="protein sequence ID" value="MRH42696.1"/>
    <property type="molecule type" value="Genomic_DNA"/>
</dbReference>
<dbReference type="RefSeq" id="WP_153736345.1">
    <property type="nucleotide sequence ID" value="NZ_WJNG01000006.1"/>
</dbReference>
<evidence type="ECO:0000313" key="3">
    <source>
        <dbReference type="EMBL" id="MRH42696.1"/>
    </source>
</evidence>
<reference evidence="3" key="1">
    <citation type="submission" date="2019-11" db="EMBL/GenBank/DDBJ databases">
        <authorList>
            <person name="Li J."/>
        </authorList>
    </citation>
    <scope>NUCLEOTIDE SEQUENCE</scope>
    <source>
        <strain evidence="3">B6B</strain>
    </source>
</reference>
<organism evidence="3 4">
    <name type="scientific">Aquibacillus halophilus</name>
    <dbReference type="NCBI Taxonomy" id="930132"/>
    <lineage>
        <taxon>Bacteria</taxon>
        <taxon>Bacillati</taxon>
        <taxon>Bacillota</taxon>
        <taxon>Bacilli</taxon>
        <taxon>Bacillales</taxon>
        <taxon>Bacillaceae</taxon>
        <taxon>Aquibacillus</taxon>
    </lineage>
</organism>
<dbReference type="PANTHER" id="PTHR45947:SF3">
    <property type="entry name" value="SULFOQUINOVOSYL TRANSFERASE SQD2"/>
    <property type="match status" value="1"/>
</dbReference>
<dbReference type="InterPro" id="IPR028098">
    <property type="entry name" value="Glyco_trans_4-like_N"/>
</dbReference>
<dbReference type="AlphaFoldDB" id="A0A6A8DDU9"/>
<dbReference type="Proteomes" id="UP000799092">
    <property type="component" value="Unassembled WGS sequence"/>
</dbReference>
<evidence type="ECO:0000259" key="2">
    <source>
        <dbReference type="Pfam" id="PF13439"/>
    </source>
</evidence>
<dbReference type="Pfam" id="PF13439">
    <property type="entry name" value="Glyco_transf_4"/>
    <property type="match status" value="1"/>
</dbReference>
<protein>
    <submittedName>
        <fullName evidence="3">Glycosyltransferase</fullName>
    </submittedName>
</protein>
<name>A0A6A8DDU9_9BACI</name>
<feature type="domain" description="Glycosyltransferase subfamily 4-like N-terminal" evidence="2">
    <location>
        <begin position="20"/>
        <end position="175"/>
    </location>
</feature>
<dbReference type="Gene3D" id="3.40.50.2000">
    <property type="entry name" value="Glycogen Phosphorylase B"/>
    <property type="match status" value="2"/>
</dbReference>
<dbReference type="Pfam" id="PF00534">
    <property type="entry name" value="Glycos_transf_1"/>
    <property type="match status" value="1"/>
</dbReference>
<keyword evidence="4" id="KW-1185">Reference proteome</keyword>
<dbReference type="InterPro" id="IPR050194">
    <property type="entry name" value="Glycosyltransferase_grp1"/>
</dbReference>
<dbReference type="InterPro" id="IPR001296">
    <property type="entry name" value="Glyco_trans_1"/>
</dbReference>
<comment type="caution">
    <text evidence="3">The sequence shown here is derived from an EMBL/GenBank/DDBJ whole genome shotgun (WGS) entry which is preliminary data.</text>
</comment>
<evidence type="ECO:0000259" key="1">
    <source>
        <dbReference type="Pfam" id="PF00534"/>
    </source>
</evidence>
<dbReference type="CDD" id="cd03812">
    <property type="entry name" value="GT4_CapH-like"/>
    <property type="match status" value="1"/>
</dbReference>